<feature type="region of interest" description="Disordered" evidence="1">
    <location>
        <begin position="1"/>
        <end position="51"/>
    </location>
</feature>
<feature type="compositionally biased region" description="Low complexity" evidence="1">
    <location>
        <begin position="27"/>
        <end position="51"/>
    </location>
</feature>
<name>A0ABR1FUI0_AURAN</name>
<protein>
    <submittedName>
        <fullName evidence="2">Uncharacterized protein</fullName>
    </submittedName>
</protein>
<comment type="caution">
    <text evidence="2">The sequence shown here is derived from an EMBL/GenBank/DDBJ whole genome shotgun (WGS) entry which is preliminary data.</text>
</comment>
<keyword evidence="3" id="KW-1185">Reference proteome</keyword>
<dbReference type="Proteomes" id="UP001363151">
    <property type="component" value="Unassembled WGS sequence"/>
</dbReference>
<accession>A0ABR1FUI0</accession>
<gene>
    <name evidence="2" type="ORF">SO694_00026241</name>
</gene>
<sequence length="532" mass="53410">MSLFAACRAPPPQPVVDAPPPPRRRASSSGRTRSLDESSAAAKAPPAATSPGISRVDVLCECLSLYAVLTGAAWVVARRWLGWTHAECLALRRLRAGDPLALDPGGRALRLPFAAVSTVAVLRTCWRHREPAPLAVAHAAALCAAQLCGLAWAVAVSCLGAKKRELKWLLRAHEFGGEPAAALLLALASLVRRAAVHRPWRRPARFRGVKRKMGYTAGSLVPLSIVLSWDFCELGAADGEDEGAALGAADGEDEGAAVGAADGLAVGAADGEDEGAAVGAADGLAVGAADGEDEGAAVGAADGLAVGAADGKDEGAAVGAPLGRADGSEVEGIGVGSMVGSALGAALGAALGSELGLADGLADGLAVGAADGVDDGAADGVDEGAALGAADGKDEGAAVGAADGLALGAALGKELGLELGAPLGNEDGQEEGDGVGTCASASDQQKIAQRSHREVALTLLRAGAAITALRAAWITPENKALHDYMIDVLHDGGWNARVERHRRPLMSILSNLALPHDALRVVLSFWSPPGGR</sequence>
<organism evidence="2 3">
    <name type="scientific">Aureococcus anophagefferens</name>
    <name type="common">Harmful bloom alga</name>
    <dbReference type="NCBI Taxonomy" id="44056"/>
    <lineage>
        <taxon>Eukaryota</taxon>
        <taxon>Sar</taxon>
        <taxon>Stramenopiles</taxon>
        <taxon>Ochrophyta</taxon>
        <taxon>Pelagophyceae</taxon>
        <taxon>Pelagomonadales</taxon>
        <taxon>Pelagomonadaceae</taxon>
        <taxon>Aureococcus</taxon>
    </lineage>
</organism>
<feature type="region of interest" description="Disordered" evidence="1">
    <location>
        <begin position="422"/>
        <end position="441"/>
    </location>
</feature>
<evidence type="ECO:0000313" key="2">
    <source>
        <dbReference type="EMBL" id="KAK7238950.1"/>
    </source>
</evidence>
<dbReference type="EMBL" id="JBBJCI010000227">
    <property type="protein sequence ID" value="KAK7238950.1"/>
    <property type="molecule type" value="Genomic_DNA"/>
</dbReference>
<proteinExistence type="predicted"/>
<evidence type="ECO:0000256" key="1">
    <source>
        <dbReference type="SAM" id="MobiDB-lite"/>
    </source>
</evidence>
<reference evidence="2 3" key="1">
    <citation type="submission" date="2024-03" db="EMBL/GenBank/DDBJ databases">
        <title>Aureococcus anophagefferens CCMP1851 and Kratosvirus quantuckense: Draft genome of a second virus-susceptible host strain in the model system.</title>
        <authorList>
            <person name="Chase E."/>
            <person name="Truchon A.R."/>
            <person name="Schepens W."/>
            <person name="Wilhelm S.W."/>
        </authorList>
    </citation>
    <scope>NUCLEOTIDE SEQUENCE [LARGE SCALE GENOMIC DNA]</scope>
    <source>
        <strain evidence="2 3">CCMP1851</strain>
    </source>
</reference>
<feature type="compositionally biased region" description="Pro residues" evidence="1">
    <location>
        <begin position="9"/>
        <end position="21"/>
    </location>
</feature>
<evidence type="ECO:0000313" key="3">
    <source>
        <dbReference type="Proteomes" id="UP001363151"/>
    </source>
</evidence>